<sequence length="99" mass="11668">PAKMIQIDIIAINDLKQHLANQVLRQDTHFQEKNQIIHIRDIIFTLIEHTKQYYKLINNSIQSSIYESVICVAYIYFSLNKQISTEQCQTIKEQNIFGD</sequence>
<dbReference type="AlphaFoldDB" id="A0A146K464"/>
<feature type="non-terminal residue" evidence="1">
    <location>
        <position position="1"/>
    </location>
</feature>
<proteinExistence type="predicted"/>
<name>A0A146K464_9EUKA</name>
<protein>
    <submittedName>
        <fullName evidence="1">Uncharacterized protein</fullName>
    </submittedName>
</protein>
<organism evidence="1">
    <name type="scientific">Trepomonas sp. PC1</name>
    <dbReference type="NCBI Taxonomy" id="1076344"/>
    <lineage>
        <taxon>Eukaryota</taxon>
        <taxon>Metamonada</taxon>
        <taxon>Diplomonadida</taxon>
        <taxon>Hexamitidae</taxon>
        <taxon>Hexamitinae</taxon>
        <taxon>Trepomonas</taxon>
    </lineage>
</organism>
<gene>
    <name evidence="1" type="ORF">TPC1_16627</name>
</gene>
<feature type="non-terminal residue" evidence="1">
    <location>
        <position position="99"/>
    </location>
</feature>
<accession>A0A146K464</accession>
<dbReference type="EMBL" id="GDID01004924">
    <property type="protein sequence ID" value="JAP91682.1"/>
    <property type="molecule type" value="Transcribed_RNA"/>
</dbReference>
<reference evidence="1" key="1">
    <citation type="submission" date="2015-07" db="EMBL/GenBank/DDBJ databases">
        <title>Adaptation to a free-living lifestyle via gene acquisitions in the diplomonad Trepomonas sp. PC1.</title>
        <authorList>
            <person name="Xu F."/>
            <person name="Jerlstrom-Hultqvist J."/>
            <person name="Kolisko M."/>
            <person name="Simpson A.G.B."/>
            <person name="Roger A.J."/>
            <person name="Svard S.G."/>
            <person name="Andersson J.O."/>
        </authorList>
    </citation>
    <scope>NUCLEOTIDE SEQUENCE</scope>
    <source>
        <strain evidence="1">PC1</strain>
    </source>
</reference>
<evidence type="ECO:0000313" key="1">
    <source>
        <dbReference type="EMBL" id="JAP91682.1"/>
    </source>
</evidence>